<feature type="signal peptide" evidence="1">
    <location>
        <begin position="1"/>
        <end position="19"/>
    </location>
</feature>
<reference evidence="3" key="1">
    <citation type="submission" date="2016-11" db="EMBL/GenBank/DDBJ databases">
        <authorList>
            <person name="Varghese N."/>
            <person name="Submissions S."/>
        </authorList>
    </citation>
    <scope>NUCLEOTIDE SEQUENCE [LARGE SCALE GENOMIC DNA]</scope>
    <source>
        <strain evidence="3">DSM 22363</strain>
    </source>
</reference>
<evidence type="ECO:0000256" key="1">
    <source>
        <dbReference type="SAM" id="SignalP"/>
    </source>
</evidence>
<keyword evidence="1" id="KW-0732">Signal</keyword>
<dbReference type="RefSeq" id="WP_074205566.1">
    <property type="nucleotide sequence ID" value="NZ_FSQW01000002.1"/>
</dbReference>
<sequence length="220" mass="24304">MLKVIAVVICFVFASAAVANSDDSERPKRINPVLKAANECGIESGFIRAAYESRPDVGIFNVLTPPDGLSEAAARCLIYWNQSRANVLVFDDIRFNRIQEKVGQEFSSGYVFAMASAWLRGARLIEKLEPFDPDATSLADHIVRIEKTCGAEAGQLLRVAPEAGPYNVTLVDLDSSKIPTDESVWQFECAMQSIMLSISKSDEIRFGFLGNEEMNEEDID</sequence>
<accession>A0A1N6FUX1</accession>
<dbReference type="Proteomes" id="UP000185192">
    <property type="component" value="Unassembled WGS sequence"/>
</dbReference>
<dbReference type="EMBL" id="FSQW01000002">
    <property type="protein sequence ID" value="SIN99020.1"/>
    <property type="molecule type" value="Genomic_DNA"/>
</dbReference>
<evidence type="ECO:0000313" key="2">
    <source>
        <dbReference type="EMBL" id="SIN99020.1"/>
    </source>
</evidence>
<dbReference type="AlphaFoldDB" id="A0A1N6FUX1"/>
<organism evidence="2 3">
    <name type="scientific">Parasphingorhabdus marina DSM 22363</name>
    <dbReference type="NCBI Taxonomy" id="1123272"/>
    <lineage>
        <taxon>Bacteria</taxon>
        <taxon>Pseudomonadati</taxon>
        <taxon>Pseudomonadota</taxon>
        <taxon>Alphaproteobacteria</taxon>
        <taxon>Sphingomonadales</taxon>
        <taxon>Sphingomonadaceae</taxon>
        <taxon>Parasphingorhabdus</taxon>
    </lineage>
</organism>
<protein>
    <submittedName>
        <fullName evidence="2">Uncharacterized protein</fullName>
    </submittedName>
</protein>
<gene>
    <name evidence="2" type="ORF">SAMN02745824_2555</name>
</gene>
<name>A0A1N6FUX1_9SPHN</name>
<proteinExistence type="predicted"/>
<feature type="chain" id="PRO_5012748952" evidence="1">
    <location>
        <begin position="20"/>
        <end position="220"/>
    </location>
</feature>
<evidence type="ECO:0000313" key="3">
    <source>
        <dbReference type="Proteomes" id="UP000185192"/>
    </source>
</evidence>
<keyword evidence="3" id="KW-1185">Reference proteome</keyword>
<dbReference type="STRING" id="1123272.SAMN02745824_2555"/>